<dbReference type="GO" id="GO:0005886">
    <property type="term" value="C:plasma membrane"/>
    <property type="evidence" value="ECO:0007669"/>
    <property type="project" value="TreeGrafter"/>
</dbReference>
<dbReference type="EMBL" id="CP012543">
    <property type="protein sequence ID" value="QCD45882.1"/>
    <property type="molecule type" value="Genomic_DNA"/>
</dbReference>
<dbReference type="InterPro" id="IPR008523">
    <property type="entry name" value="DUF805"/>
</dbReference>
<name>A0A6G5QJU7_CAMRE</name>
<dbReference type="KEGG" id="crx:CRECT_0181"/>
<proteinExistence type="predicted"/>
<dbReference type="Pfam" id="PF05656">
    <property type="entry name" value="DUF805"/>
    <property type="match status" value="1"/>
</dbReference>
<dbReference type="PANTHER" id="PTHR34980:SF2">
    <property type="entry name" value="INNER MEMBRANE PROTEIN YHAH-RELATED"/>
    <property type="match status" value="1"/>
</dbReference>
<dbReference type="Proteomes" id="UP000502377">
    <property type="component" value="Chromosome"/>
</dbReference>
<dbReference type="RefSeq" id="WP_039888233.1">
    <property type="nucleotide sequence ID" value="NZ_CAURIV010000023.1"/>
</dbReference>
<dbReference type="AlphaFoldDB" id="A0A6G5QJU7"/>
<dbReference type="PANTHER" id="PTHR34980">
    <property type="entry name" value="INNER MEMBRANE PROTEIN-RELATED-RELATED"/>
    <property type="match status" value="1"/>
</dbReference>
<sequence>MTFTESVKSCLSGYAKFEGRASRSEYWWFGVFNFLIDIVAICIDISASTIYEKSELVSTLVALAFLLPNLAVCVRRLHDLNKSGWWVLLFFIPIIGPIVLIIWFVMRGTVGTNNFGEDPIPESNLNNHQTTGE</sequence>
<reference evidence="1 2" key="1">
    <citation type="submission" date="2016-07" db="EMBL/GenBank/DDBJ databases">
        <title>Comparative genomics of the Campylobacter concisus group.</title>
        <authorList>
            <person name="Miller W.G."/>
            <person name="Yee E."/>
            <person name="Chapman M.H."/>
            <person name="Huynh S."/>
            <person name="Bono J.L."/>
            <person name="On S.L.W."/>
            <person name="StLeger J."/>
            <person name="Foster G."/>
            <person name="Parker C.T."/>
        </authorList>
    </citation>
    <scope>NUCLEOTIDE SEQUENCE [LARGE SCALE GENOMIC DNA]</scope>
    <source>
        <strain evidence="1 2">ATCC 33238</strain>
    </source>
</reference>
<accession>A0A6G5QJU7</accession>
<organism evidence="1 2">
    <name type="scientific">Campylobacter rectus</name>
    <name type="common">Wolinella recta</name>
    <dbReference type="NCBI Taxonomy" id="203"/>
    <lineage>
        <taxon>Bacteria</taxon>
        <taxon>Pseudomonadati</taxon>
        <taxon>Campylobacterota</taxon>
        <taxon>Epsilonproteobacteria</taxon>
        <taxon>Campylobacterales</taxon>
        <taxon>Campylobacteraceae</taxon>
        <taxon>Campylobacter</taxon>
    </lineage>
</organism>
<protein>
    <submittedName>
        <fullName evidence="1">Hypothetical membrane protein (DUF805 domain)</fullName>
    </submittedName>
</protein>
<gene>
    <name evidence="1" type="ORF">CRECT_0181</name>
</gene>
<evidence type="ECO:0000313" key="1">
    <source>
        <dbReference type="EMBL" id="QCD45882.1"/>
    </source>
</evidence>
<evidence type="ECO:0000313" key="2">
    <source>
        <dbReference type="Proteomes" id="UP000502377"/>
    </source>
</evidence>